<keyword evidence="5" id="KW-0233">DNA recombination</keyword>
<evidence type="ECO:0000256" key="4">
    <source>
        <dbReference type="ARBA" id="ARBA00023125"/>
    </source>
</evidence>
<feature type="region of interest" description="Disordered" evidence="6">
    <location>
        <begin position="104"/>
        <end position="125"/>
    </location>
</feature>
<dbReference type="InterPro" id="IPR001207">
    <property type="entry name" value="Transposase_mutator"/>
</dbReference>
<feature type="region of interest" description="Disordered" evidence="6">
    <location>
        <begin position="1"/>
        <end position="72"/>
    </location>
</feature>
<evidence type="ECO:0000256" key="3">
    <source>
        <dbReference type="ARBA" id="ARBA00022578"/>
    </source>
</evidence>
<keyword evidence="4" id="KW-0238">DNA-binding</keyword>
<dbReference type="Pfam" id="PF00872">
    <property type="entry name" value="Transposase_mut"/>
    <property type="match status" value="1"/>
</dbReference>
<comment type="caution">
    <text evidence="7">The sequence shown here is derived from an EMBL/GenBank/DDBJ whole genome shotgun (WGS) entry which is preliminary data.</text>
</comment>
<evidence type="ECO:0000256" key="5">
    <source>
        <dbReference type="ARBA" id="ARBA00023172"/>
    </source>
</evidence>
<comment type="function">
    <text evidence="1">Required for the transposition of the insertion element.</text>
</comment>
<protein>
    <recommendedName>
        <fullName evidence="9">Transposase</fullName>
    </recommendedName>
</protein>
<organism evidence="7 8">
    <name type="scientific">Streptomyces camponoticapitis</name>
    <dbReference type="NCBI Taxonomy" id="1616125"/>
    <lineage>
        <taxon>Bacteria</taxon>
        <taxon>Bacillati</taxon>
        <taxon>Actinomycetota</taxon>
        <taxon>Actinomycetes</taxon>
        <taxon>Kitasatosporales</taxon>
        <taxon>Streptomycetaceae</taxon>
        <taxon>Streptomyces</taxon>
    </lineage>
</organism>
<gene>
    <name evidence="7" type="ORF">GCM10011583_71640</name>
</gene>
<keyword evidence="8" id="KW-1185">Reference proteome</keyword>
<feature type="compositionally biased region" description="Polar residues" evidence="6">
    <location>
        <begin position="1"/>
        <end position="13"/>
    </location>
</feature>
<comment type="similarity">
    <text evidence="2">Belongs to the transposase mutator family.</text>
</comment>
<evidence type="ECO:0000256" key="2">
    <source>
        <dbReference type="ARBA" id="ARBA00010961"/>
    </source>
</evidence>
<sequence length="139" mass="14616">MEPTKAVSTQSVDDQLVDEPGGRAEGLVLTGEGLRQLTKRLPESAPEGEITDHLGYDKQRPAGKDGGNSATVNAQSCADRCRTGGDNRARDRDGSFEAKIVKKRQKPLTGVDERGISPAAEGLTTGEAQGHLAEVYGAA</sequence>
<accession>A0ABQ2EW46</accession>
<evidence type="ECO:0000256" key="6">
    <source>
        <dbReference type="SAM" id="MobiDB-lite"/>
    </source>
</evidence>
<feature type="compositionally biased region" description="Basic and acidic residues" evidence="6">
    <location>
        <begin position="50"/>
        <end position="63"/>
    </location>
</feature>
<name>A0ABQ2EW46_9ACTN</name>
<dbReference type="Proteomes" id="UP000660265">
    <property type="component" value="Unassembled WGS sequence"/>
</dbReference>
<evidence type="ECO:0008006" key="9">
    <source>
        <dbReference type="Google" id="ProtNLM"/>
    </source>
</evidence>
<keyword evidence="3" id="KW-0815">Transposition</keyword>
<proteinExistence type="inferred from homology"/>
<reference evidence="8" key="1">
    <citation type="journal article" date="2019" name="Int. J. Syst. Evol. Microbiol.">
        <title>The Global Catalogue of Microorganisms (GCM) 10K type strain sequencing project: providing services to taxonomists for standard genome sequencing and annotation.</title>
        <authorList>
            <consortium name="The Broad Institute Genomics Platform"/>
            <consortium name="The Broad Institute Genome Sequencing Center for Infectious Disease"/>
            <person name="Wu L."/>
            <person name="Ma J."/>
        </authorList>
    </citation>
    <scope>NUCLEOTIDE SEQUENCE [LARGE SCALE GENOMIC DNA]</scope>
    <source>
        <strain evidence="8">CGMCC 4.7275</strain>
    </source>
</reference>
<evidence type="ECO:0000313" key="7">
    <source>
        <dbReference type="EMBL" id="GGK29368.1"/>
    </source>
</evidence>
<dbReference type="EMBL" id="BMMV01000038">
    <property type="protein sequence ID" value="GGK29368.1"/>
    <property type="molecule type" value="Genomic_DNA"/>
</dbReference>
<evidence type="ECO:0000313" key="8">
    <source>
        <dbReference type="Proteomes" id="UP000660265"/>
    </source>
</evidence>
<evidence type="ECO:0000256" key="1">
    <source>
        <dbReference type="ARBA" id="ARBA00002190"/>
    </source>
</evidence>